<accession>A0A8S0W9A6</accession>
<sequence length="227" mass="25044">MRSLMKIYRCKTYLWISVTLTSPALLSIIVNVILVLRLHALYDRNIKILAVLSSLIVADIGGNIFIMYRIGVLTSRSAFVIPPILGLPILGCLAAPDSTMLTFISWVPCVFLNTLFFIMTMIKFYQSTMAKQRRGVRLSPLIVAFFTSGTMSFFIIASMAIVSAAITILVDGPLQILYMPWIIVTFSLAGSRLILNLREAGASNQPIAAMPTSSSLTVVERFSRLDA</sequence>
<keyword evidence="1" id="KW-0812">Transmembrane</keyword>
<comment type="caution">
    <text evidence="2">The sequence shown here is derived from an EMBL/GenBank/DDBJ whole genome shotgun (WGS) entry which is preliminary data.</text>
</comment>
<dbReference type="Proteomes" id="UP000467700">
    <property type="component" value="Unassembled WGS sequence"/>
</dbReference>
<feature type="transmembrane region" description="Helical" evidence="1">
    <location>
        <begin position="143"/>
        <end position="170"/>
    </location>
</feature>
<proteinExistence type="predicted"/>
<dbReference type="AlphaFoldDB" id="A0A8S0W9A6"/>
<feature type="transmembrane region" description="Helical" evidence="1">
    <location>
        <begin position="78"/>
        <end position="96"/>
    </location>
</feature>
<evidence type="ECO:0000313" key="2">
    <source>
        <dbReference type="EMBL" id="CAA7262086.1"/>
    </source>
</evidence>
<keyword evidence="1" id="KW-1133">Transmembrane helix</keyword>
<dbReference type="EMBL" id="CACVBS010000035">
    <property type="protein sequence ID" value="CAA7262086.1"/>
    <property type="molecule type" value="Genomic_DNA"/>
</dbReference>
<evidence type="ECO:0000256" key="1">
    <source>
        <dbReference type="SAM" id="Phobius"/>
    </source>
</evidence>
<dbReference type="OrthoDB" id="3349377at2759"/>
<keyword evidence="1" id="KW-0472">Membrane</keyword>
<reference evidence="2 3" key="1">
    <citation type="submission" date="2020-01" db="EMBL/GenBank/DDBJ databases">
        <authorList>
            <person name="Gupta K D."/>
        </authorList>
    </citation>
    <scope>NUCLEOTIDE SEQUENCE [LARGE SCALE GENOMIC DNA]</scope>
</reference>
<gene>
    <name evidence="2" type="ORF">AAE3_LOCUS4358</name>
</gene>
<feature type="transmembrane region" description="Helical" evidence="1">
    <location>
        <begin position="12"/>
        <end position="36"/>
    </location>
</feature>
<organism evidence="2 3">
    <name type="scientific">Cyclocybe aegerita</name>
    <name type="common">Black poplar mushroom</name>
    <name type="synonym">Agrocybe aegerita</name>
    <dbReference type="NCBI Taxonomy" id="1973307"/>
    <lineage>
        <taxon>Eukaryota</taxon>
        <taxon>Fungi</taxon>
        <taxon>Dikarya</taxon>
        <taxon>Basidiomycota</taxon>
        <taxon>Agaricomycotina</taxon>
        <taxon>Agaricomycetes</taxon>
        <taxon>Agaricomycetidae</taxon>
        <taxon>Agaricales</taxon>
        <taxon>Agaricineae</taxon>
        <taxon>Bolbitiaceae</taxon>
        <taxon>Cyclocybe</taxon>
    </lineage>
</organism>
<evidence type="ECO:0000313" key="3">
    <source>
        <dbReference type="Proteomes" id="UP000467700"/>
    </source>
</evidence>
<feature type="transmembrane region" description="Helical" evidence="1">
    <location>
        <begin position="48"/>
        <end position="66"/>
    </location>
</feature>
<keyword evidence="3" id="KW-1185">Reference proteome</keyword>
<name>A0A8S0W9A6_CYCAE</name>
<protein>
    <submittedName>
        <fullName evidence="2">Uncharacterized protein</fullName>
    </submittedName>
</protein>
<feature type="transmembrane region" description="Helical" evidence="1">
    <location>
        <begin position="102"/>
        <end position="122"/>
    </location>
</feature>
<feature type="transmembrane region" description="Helical" evidence="1">
    <location>
        <begin position="176"/>
        <end position="195"/>
    </location>
</feature>